<dbReference type="HOGENOM" id="CLU_001265_47_0_10"/>
<feature type="transmembrane region" description="Helical" evidence="6">
    <location>
        <begin position="212"/>
        <end position="231"/>
    </location>
</feature>
<evidence type="ECO:0000256" key="2">
    <source>
        <dbReference type="ARBA" id="ARBA00022475"/>
    </source>
</evidence>
<keyword evidence="3 6" id="KW-0812">Transmembrane</keyword>
<sequence length="397" mass="42867">MKMKPAEFIALSACTMTLTALGIDVMLPAFGDVRRHFGLSADSTATAQIISFFFMGQVAQIIFGALSDRFGRLPILRTGFPLYIIGGIVAAIAPDLPIMLTARFFAGMGASAVFMTTIAGVRDRFVGDHMARILSLIFTIFLFTPVFAPFLGLAILSVASWKMVFLTPPLFAVAVFIWSLRLEESLPPAQRTSLTRAHIGRSIARVLGNRTFVRYTTITTLLFTALSSYVSSSEHIVGEIYGRPELFAWIFAGMGVMMSLCALLNSRLSSTFGARKTIQWLLIIYTTVGAALLAFTSAFGDPPQMPVFFAAITIMLAINLAVEPNSSALALEPMGEMAGMASAIYGTCFFFVGALFGSVTSHLMVDGVFPLVLCFFVFGLISVALVLTDRRPAGEVS</sequence>
<proteinExistence type="predicted"/>
<dbReference type="InterPro" id="IPR050189">
    <property type="entry name" value="MFS_Efflux_Transporters"/>
</dbReference>
<dbReference type="RefSeq" id="WP_015811008.1">
    <property type="nucleotide sequence ID" value="NC_013037.1"/>
</dbReference>
<organism evidence="8 9">
    <name type="scientific">Dyadobacter fermentans (strain ATCC 700827 / DSM 18053 / CIP 107007 / KCTC 52180 / NS114)</name>
    <dbReference type="NCBI Taxonomy" id="471854"/>
    <lineage>
        <taxon>Bacteria</taxon>
        <taxon>Pseudomonadati</taxon>
        <taxon>Bacteroidota</taxon>
        <taxon>Cytophagia</taxon>
        <taxon>Cytophagales</taxon>
        <taxon>Spirosomataceae</taxon>
        <taxon>Dyadobacter</taxon>
    </lineage>
</organism>
<dbReference type="GO" id="GO:0005886">
    <property type="term" value="C:plasma membrane"/>
    <property type="evidence" value="ECO:0007669"/>
    <property type="project" value="UniProtKB-SubCell"/>
</dbReference>
<dbReference type="PANTHER" id="PTHR43124">
    <property type="entry name" value="PURINE EFFLUX PUMP PBUE"/>
    <property type="match status" value="1"/>
</dbReference>
<keyword evidence="5 6" id="KW-0472">Membrane</keyword>
<dbReference type="InterPro" id="IPR020846">
    <property type="entry name" value="MFS_dom"/>
</dbReference>
<dbReference type="eggNOG" id="COG2814">
    <property type="taxonomic scope" value="Bacteria"/>
</dbReference>
<dbReference type="KEGG" id="dfe:Dfer_1509"/>
<dbReference type="Gene3D" id="1.20.1720.10">
    <property type="entry name" value="Multidrug resistance protein D"/>
    <property type="match status" value="1"/>
</dbReference>
<dbReference type="PANTHER" id="PTHR43124:SF3">
    <property type="entry name" value="CHLORAMPHENICOL EFFLUX PUMP RV0191"/>
    <property type="match status" value="1"/>
</dbReference>
<dbReference type="Proteomes" id="UP000002011">
    <property type="component" value="Chromosome"/>
</dbReference>
<dbReference type="GO" id="GO:0022857">
    <property type="term" value="F:transmembrane transporter activity"/>
    <property type="evidence" value="ECO:0007669"/>
    <property type="project" value="InterPro"/>
</dbReference>
<feature type="transmembrane region" description="Helical" evidence="6">
    <location>
        <begin position="163"/>
        <end position="182"/>
    </location>
</feature>
<feature type="transmembrane region" description="Helical" evidence="6">
    <location>
        <begin position="246"/>
        <end position="266"/>
    </location>
</feature>
<evidence type="ECO:0000256" key="3">
    <source>
        <dbReference type="ARBA" id="ARBA00022692"/>
    </source>
</evidence>
<feature type="transmembrane region" description="Helical" evidence="6">
    <location>
        <begin position="78"/>
        <end position="94"/>
    </location>
</feature>
<dbReference type="InterPro" id="IPR011701">
    <property type="entry name" value="MFS"/>
</dbReference>
<dbReference type="EMBL" id="CP001619">
    <property type="protein sequence ID" value="ACT92754.1"/>
    <property type="molecule type" value="Genomic_DNA"/>
</dbReference>
<reference evidence="8 9" key="1">
    <citation type="journal article" date="2009" name="Stand. Genomic Sci.">
        <title>Complete genome sequence of Dyadobacter fermentans type strain (NS114).</title>
        <authorList>
            <person name="Lang E."/>
            <person name="Lapidus A."/>
            <person name="Chertkov O."/>
            <person name="Brettin T."/>
            <person name="Detter J.C."/>
            <person name="Han C."/>
            <person name="Copeland A."/>
            <person name="Glavina Del Rio T."/>
            <person name="Nolan M."/>
            <person name="Chen F."/>
            <person name="Lucas S."/>
            <person name="Tice H."/>
            <person name="Cheng J.F."/>
            <person name="Land M."/>
            <person name="Hauser L."/>
            <person name="Chang Y.J."/>
            <person name="Jeffries C.D."/>
            <person name="Kopitz M."/>
            <person name="Bruce D."/>
            <person name="Goodwin L."/>
            <person name="Pitluck S."/>
            <person name="Ovchinnikova G."/>
            <person name="Pati A."/>
            <person name="Ivanova N."/>
            <person name="Mavrommatis K."/>
            <person name="Chen A."/>
            <person name="Palaniappan K."/>
            <person name="Chain P."/>
            <person name="Bristow J."/>
            <person name="Eisen J.A."/>
            <person name="Markowitz V."/>
            <person name="Hugenholtz P."/>
            <person name="Goker M."/>
            <person name="Rohde M."/>
            <person name="Kyrpides N.C."/>
            <person name="Klenk H.P."/>
        </authorList>
    </citation>
    <scope>NUCLEOTIDE SEQUENCE [LARGE SCALE GENOMIC DNA]</scope>
    <source>
        <strain evidence="9">ATCC 700827 / DSM 18053 / CIP 107007 / KCTC 52180 / NS114</strain>
    </source>
</reference>
<dbReference type="InterPro" id="IPR036259">
    <property type="entry name" value="MFS_trans_sf"/>
</dbReference>
<keyword evidence="9" id="KW-1185">Reference proteome</keyword>
<evidence type="ECO:0000313" key="9">
    <source>
        <dbReference type="Proteomes" id="UP000002011"/>
    </source>
</evidence>
<feature type="domain" description="Major facilitator superfamily (MFS) profile" evidence="7">
    <location>
        <begin position="8"/>
        <end position="391"/>
    </location>
</feature>
<keyword evidence="4 6" id="KW-1133">Transmembrane helix</keyword>
<evidence type="ECO:0000256" key="1">
    <source>
        <dbReference type="ARBA" id="ARBA00004651"/>
    </source>
</evidence>
<protein>
    <submittedName>
        <fullName evidence="8">Major facilitator superfamily MFS_1</fullName>
    </submittedName>
</protein>
<keyword evidence="2" id="KW-1003">Cell membrane</keyword>
<dbReference type="SUPFAM" id="SSF103473">
    <property type="entry name" value="MFS general substrate transporter"/>
    <property type="match status" value="1"/>
</dbReference>
<evidence type="ECO:0000313" key="8">
    <source>
        <dbReference type="EMBL" id="ACT92754.1"/>
    </source>
</evidence>
<feature type="transmembrane region" description="Helical" evidence="6">
    <location>
        <begin position="368"/>
        <end position="387"/>
    </location>
</feature>
<feature type="transmembrane region" description="Helical" evidence="6">
    <location>
        <begin position="100"/>
        <end position="121"/>
    </location>
</feature>
<dbReference type="OrthoDB" id="9800416at2"/>
<comment type="subcellular location">
    <subcellularLocation>
        <location evidence="1">Cell membrane</location>
        <topology evidence="1">Multi-pass membrane protein</topology>
    </subcellularLocation>
</comment>
<feature type="transmembrane region" description="Helical" evidence="6">
    <location>
        <begin position="133"/>
        <end position="157"/>
    </location>
</feature>
<dbReference type="Pfam" id="PF07690">
    <property type="entry name" value="MFS_1"/>
    <property type="match status" value="1"/>
</dbReference>
<dbReference type="AlphaFoldDB" id="C6VRQ1"/>
<name>C6VRQ1_DYAFD</name>
<evidence type="ECO:0000256" key="5">
    <source>
        <dbReference type="ARBA" id="ARBA00023136"/>
    </source>
</evidence>
<gene>
    <name evidence="8" type="ordered locus">Dfer_1509</name>
</gene>
<feature type="transmembrane region" description="Helical" evidence="6">
    <location>
        <begin position="334"/>
        <end position="356"/>
    </location>
</feature>
<feature type="transmembrane region" description="Helical" evidence="6">
    <location>
        <begin position="278"/>
        <end position="299"/>
    </location>
</feature>
<dbReference type="PROSITE" id="PS50850">
    <property type="entry name" value="MFS"/>
    <property type="match status" value="1"/>
</dbReference>
<evidence type="ECO:0000256" key="4">
    <source>
        <dbReference type="ARBA" id="ARBA00022989"/>
    </source>
</evidence>
<evidence type="ECO:0000259" key="7">
    <source>
        <dbReference type="PROSITE" id="PS50850"/>
    </source>
</evidence>
<accession>C6VRQ1</accession>
<evidence type="ECO:0000256" key="6">
    <source>
        <dbReference type="SAM" id="Phobius"/>
    </source>
</evidence>
<feature type="transmembrane region" description="Helical" evidence="6">
    <location>
        <begin position="46"/>
        <end position="66"/>
    </location>
</feature>
<feature type="transmembrane region" description="Helical" evidence="6">
    <location>
        <begin position="305"/>
        <end position="322"/>
    </location>
</feature>